<evidence type="ECO:0000313" key="11">
    <source>
        <dbReference type="Proteomes" id="UP000611723"/>
    </source>
</evidence>
<evidence type="ECO:0000256" key="8">
    <source>
        <dbReference type="PROSITE-ProRule" id="PRU01360"/>
    </source>
</evidence>
<evidence type="ECO:0000256" key="3">
    <source>
        <dbReference type="ARBA" id="ARBA00022452"/>
    </source>
</evidence>
<evidence type="ECO:0000259" key="9">
    <source>
        <dbReference type="Pfam" id="PF07715"/>
    </source>
</evidence>
<keyword evidence="10" id="KW-0675">Receptor</keyword>
<keyword evidence="3 8" id="KW-1134">Transmembrane beta strand</keyword>
<dbReference type="AlphaFoldDB" id="A0A934WWK6"/>
<dbReference type="GO" id="GO:0044718">
    <property type="term" value="P:siderophore transmembrane transport"/>
    <property type="evidence" value="ECO:0007669"/>
    <property type="project" value="TreeGrafter"/>
</dbReference>
<dbReference type="Proteomes" id="UP000611723">
    <property type="component" value="Unassembled WGS sequence"/>
</dbReference>
<dbReference type="InterPro" id="IPR036942">
    <property type="entry name" value="Beta-barrel_TonB_sf"/>
</dbReference>
<reference evidence="10" key="1">
    <citation type="submission" date="2021-01" db="EMBL/GenBank/DDBJ databases">
        <title>Marivirga aurantiaca sp. nov., isolated from intertidal surface sediments.</title>
        <authorList>
            <person name="Zhang M."/>
        </authorList>
    </citation>
    <scope>NUCLEOTIDE SEQUENCE</scope>
    <source>
        <strain evidence="10">S37H4</strain>
    </source>
</reference>
<dbReference type="EMBL" id="JAEQBW010000001">
    <property type="protein sequence ID" value="MBK6264419.1"/>
    <property type="molecule type" value="Genomic_DNA"/>
</dbReference>
<dbReference type="InterPro" id="IPR012910">
    <property type="entry name" value="Plug_dom"/>
</dbReference>
<keyword evidence="5" id="KW-0732">Signal</keyword>
<evidence type="ECO:0000256" key="2">
    <source>
        <dbReference type="ARBA" id="ARBA00022448"/>
    </source>
</evidence>
<dbReference type="PROSITE" id="PS52016">
    <property type="entry name" value="TONB_DEPENDENT_REC_3"/>
    <property type="match status" value="1"/>
</dbReference>
<keyword evidence="4 8" id="KW-0812">Transmembrane</keyword>
<evidence type="ECO:0000313" key="10">
    <source>
        <dbReference type="EMBL" id="MBK6264419.1"/>
    </source>
</evidence>
<evidence type="ECO:0000256" key="4">
    <source>
        <dbReference type="ARBA" id="ARBA00022692"/>
    </source>
</evidence>
<comment type="subcellular location">
    <subcellularLocation>
        <location evidence="1 8">Cell outer membrane</location>
        <topology evidence="1 8">Multi-pass membrane protein</topology>
    </subcellularLocation>
</comment>
<dbReference type="PANTHER" id="PTHR30069:SF29">
    <property type="entry name" value="HEMOGLOBIN AND HEMOGLOBIN-HAPTOGLOBIN-BINDING PROTEIN 1-RELATED"/>
    <property type="match status" value="1"/>
</dbReference>
<dbReference type="Gene3D" id="2.170.130.10">
    <property type="entry name" value="TonB-dependent receptor, plug domain"/>
    <property type="match status" value="1"/>
</dbReference>
<accession>A0A934WWK6</accession>
<dbReference type="InterPro" id="IPR037066">
    <property type="entry name" value="Plug_dom_sf"/>
</dbReference>
<dbReference type="GO" id="GO:0009279">
    <property type="term" value="C:cell outer membrane"/>
    <property type="evidence" value="ECO:0007669"/>
    <property type="project" value="UniProtKB-SubCell"/>
</dbReference>
<dbReference type="PANTHER" id="PTHR30069">
    <property type="entry name" value="TONB-DEPENDENT OUTER MEMBRANE RECEPTOR"/>
    <property type="match status" value="1"/>
</dbReference>
<dbReference type="RefSeq" id="WP_201430081.1">
    <property type="nucleotide sequence ID" value="NZ_JAEQBW010000001.1"/>
</dbReference>
<name>A0A934WWK6_9BACT</name>
<dbReference type="InterPro" id="IPR039426">
    <property type="entry name" value="TonB-dep_rcpt-like"/>
</dbReference>
<sequence length="660" mass="74334">MKLHYLTTKLLLFFLFVPLICSYAQESEDDFDILSLEELMNISVSVASNTQLTQRESPGIISVITEREIANMGARDLMDVLNMIPGVSLGKDVQGTVGFGLRGNWGFEGKILILMDGIEMNETLFATTPLGNHFNVSNISKIEIIRGPGSSIYGGFAELGVINIITKHGEEVNGLSATGTYGTGEKTFARRNLSLTTGDKLGDFEYVVNGFIGQGNRSESVFEDINGVRASLTDQNRLDPTLLSTKMKYKDLSLKLIYDGYETTSLNWYGEIEENAPYSMSFKSVYGELKYEYKLSEKISIIPRLEVKNQKPWRVSDSEDWLYEISASRTRGNVTSNIQFTENINMQAGFEVYSDVAKDISGGTDYFGPGESEVDYFNTAVFAQTRFISNLANLTLGLRYDEHSEFGGALSPRLGVTKTWGKLHTKFLYNQSFRAPAIENINLSFDGTIAPERTQVFEFELGFQVSPKMILVANLFDITIKDPIVYFLDEEGGEGYENFPETGTRGFDIESKYKDKWGYININYSFYSSNNKNEVPLYNIPDEDASLLGMPNHRLNLYSNFKIGNNFSINPSFNLYGKRYTVTGLDGNGDTTFGAVDSDLFLNLFFNYRNLWKDRIDIGIGVYDVLDRKMKFIQPYDGGHLPLPGMGRELMVRMSFKTNW</sequence>
<protein>
    <submittedName>
        <fullName evidence="10">TonB-dependent receptor plug domain-containing protein</fullName>
    </submittedName>
</protein>
<comment type="caution">
    <text evidence="10">The sequence shown here is derived from an EMBL/GenBank/DDBJ whole genome shotgun (WGS) entry which is preliminary data.</text>
</comment>
<evidence type="ECO:0000256" key="5">
    <source>
        <dbReference type="ARBA" id="ARBA00022729"/>
    </source>
</evidence>
<proteinExistence type="inferred from homology"/>
<dbReference type="Pfam" id="PF07715">
    <property type="entry name" value="Plug"/>
    <property type="match status" value="1"/>
</dbReference>
<keyword evidence="7 8" id="KW-0998">Cell outer membrane</keyword>
<dbReference type="SUPFAM" id="SSF56935">
    <property type="entry name" value="Porins"/>
    <property type="match status" value="1"/>
</dbReference>
<evidence type="ECO:0000256" key="7">
    <source>
        <dbReference type="ARBA" id="ARBA00023237"/>
    </source>
</evidence>
<dbReference type="Gene3D" id="2.40.170.20">
    <property type="entry name" value="TonB-dependent receptor, beta-barrel domain"/>
    <property type="match status" value="1"/>
</dbReference>
<gene>
    <name evidence="10" type="ORF">JKA74_05170</name>
</gene>
<comment type="similarity">
    <text evidence="8">Belongs to the TonB-dependent receptor family.</text>
</comment>
<dbReference type="GO" id="GO:0015344">
    <property type="term" value="F:siderophore uptake transmembrane transporter activity"/>
    <property type="evidence" value="ECO:0007669"/>
    <property type="project" value="TreeGrafter"/>
</dbReference>
<keyword evidence="11" id="KW-1185">Reference proteome</keyword>
<organism evidence="10 11">
    <name type="scientific">Marivirga aurantiaca</name>
    <dbReference type="NCBI Taxonomy" id="2802615"/>
    <lineage>
        <taxon>Bacteria</taxon>
        <taxon>Pseudomonadati</taxon>
        <taxon>Bacteroidota</taxon>
        <taxon>Cytophagia</taxon>
        <taxon>Cytophagales</taxon>
        <taxon>Marivirgaceae</taxon>
        <taxon>Marivirga</taxon>
    </lineage>
</organism>
<feature type="domain" description="TonB-dependent receptor plug" evidence="9">
    <location>
        <begin position="54"/>
        <end position="160"/>
    </location>
</feature>
<keyword evidence="6 8" id="KW-0472">Membrane</keyword>
<evidence type="ECO:0000256" key="6">
    <source>
        <dbReference type="ARBA" id="ARBA00023136"/>
    </source>
</evidence>
<evidence type="ECO:0000256" key="1">
    <source>
        <dbReference type="ARBA" id="ARBA00004571"/>
    </source>
</evidence>
<keyword evidence="2 8" id="KW-0813">Transport</keyword>